<sequence>MSCAAVYFVPTACFSAQVRHRAGHHKRLAPACEMMRLGGILGGNGRAERAHSLPKSLPYFKRTTLAQELCGCLCVGSLVPRNLPPFLIPSHPLAQELCGFHAQLLFCAYGMFFCPFFNIEPRWRKSCAAACVLDLLCLRLLHAYA</sequence>
<proteinExistence type="predicted"/>
<dbReference type="AlphaFoldDB" id="A0A1H6B562"/>
<organism evidence="1 2">
    <name type="scientific">Sphingobacterium lactis</name>
    <dbReference type="NCBI Taxonomy" id="797291"/>
    <lineage>
        <taxon>Bacteria</taxon>
        <taxon>Pseudomonadati</taxon>
        <taxon>Bacteroidota</taxon>
        <taxon>Sphingobacteriia</taxon>
        <taxon>Sphingobacteriales</taxon>
        <taxon>Sphingobacteriaceae</taxon>
        <taxon>Sphingobacterium</taxon>
    </lineage>
</organism>
<reference evidence="2" key="1">
    <citation type="submission" date="2016-10" db="EMBL/GenBank/DDBJ databases">
        <authorList>
            <person name="Varghese N."/>
            <person name="Submissions S."/>
        </authorList>
    </citation>
    <scope>NUCLEOTIDE SEQUENCE [LARGE SCALE GENOMIC DNA]</scope>
    <source>
        <strain evidence="2">DSM 22361</strain>
    </source>
</reference>
<protein>
    <submittedName>
        <fullName evidence="1">Uncharacterized protein</fullName>
    </submittedName>
</protein>
<evidence type="ECO:0000313" key="1">
    <source>
        <dbReference type="EMBL" id="SEG55983.1"/>
    </source>
</evidence>
<keyword evidence="2" id="KW-1185">Reference proteome</keyword>
<name>A0A1H6B562_9SPHI</name>
<dbReference type="Proteomes" id="UP000236731">
    <property type="component" value="Unassembled WGS sequence"/>
</dbReference>
<evidence type="ECO:0000313" key="2">
    <source>
        <dbReference type="Proteomes" id="UP000236731"/>
    </source>
</evidence>
<accession>A0A1H6B562</accession>
<gene>
    <name evidence="1" type="ORF">SAMN05421877_109182</name>
</gene>
<dbReference type="EMBL" id="FNUT01000009">
    <property type="protein sequence ID" value="SEG55983.1"/>
    <property type="molecule type" value="Genomic_DNA"/>
</dbReference>